<dbReference type="Proteomes" id="UP000638353">
    <property type="component" value="Unassembled WGS sequence"/>
</dbReference>
<protein>
    <submittedName>
        <fullName evidence="1">Uncharacterized protein</fullName>
    </submittedName>
</protein>
<dbReference type="Pfam" id="PF15575">
    <property type="entry name" value="Imm49"/>
    <property type="match status" value="1"/>
</dbReference>
<dbReference type="InterPro" id="IPR029074">
    <property type="entry name" value="Imm49"/>
</dbReference>
<accession>A0A919C931</accession>
<dbReference type="EMBL" id="BMVC01000003">
    <property type="protein sequence ID" value="GHC88049.1"/>
    <property type="molecule type" value="Genomic_DNA"/>
</dbReference>
<sequence length="94" mass="9964">MSTQLVVAVDGTCPDSAVHAGQTLMSLVLYPPINSSAAICYLLSAICYLRGDHAQFNQALVDATKWHKSYRGLGDDDMAMDSDGFVALGPLAMA</sequence>
<evidence type="ECO:0000313" key="1">
    <source>
        <dbReference type="EMBL" id="GHC88049.1"/>
    </source>
</evidence>
<evidence type="ECO:0000313" key="2">
    <source>
        <dbReference type="Proteomes" id="UP000638353"/>
    </source>
</evidence>
<proteinExistence type="predicted"/>
<reference evidence="1" key="1">
    <citation type="journal article" date="2014" name="Int. J. Syst. Evol. Microbiol.">
        <title>Complete genome sequence of Corynebacterium casei LMG S-19264T (=DSM 44701T), isolated from a smear-ripened cheese.</title>
        <authorList>
            <consortium name="US DOE Joint Genome Institute (JGI-PGF)"/>
            <person name="Walter F."/>
            <person name="Albersmeier A."/>
            <person name="Kalinowski J."/>
            <person name="Ruckert C."/>
        </authorList>
    </citation>
    <scope>NUCLEOTIDE SEQUENCE</scope>
    <source>
        <strain evidence="1">JCM 4637</strain>
    </source>
</reference>
<comment type="caution">
    <text evidence="1">The sequence shown here is derived from an EMBL/GenBank/DDBJ whole genome shotgun (WGS) entry which is preliminary data.</text>
</comment>
<name>A0A919C931_9ACTN</name>
<organism evidence="1 2">
    <name type="scientific">Streptomyces finlayi</name>
    <dbReference type="NCBI Taxonomy" id="67296"/>
    <lineage>
        <taxon>Bacteria</taxon>
        <taxon>Bacillati</taxon>
        <taxon>Actinomycetota</taxon>
        <taxon>Actinomycetes</taxon>
        <taxon>Kitasatosporales</taxon>
        <taxon>Streptomycetaceae</taxon>
        <taxon>Streptomyces</taxon>
    </lineage>
</organism>
<dbReference type="AlphaFoldDB" id="A0A919C931"/>
<dbReference type="RefSeq" id="WP_229897625.1">
    <property type="nucleotide sequence ID" value="NZ_BMVC01000003.1"/>
</dbReference>
<gene>
    <name evidence="1" type="ORF">GCM10010334_20460</name>
</gene>
<reference evidence="1" key="2">
    <citation type="submission" date="2020-09" db="EMBL/GenBank/DDBJ databases">
        <authorList>
            <person name="Sun Q."/>
            <person name="Ohkuma M."/>
        </authorList>
    </citation>
    <scope>NUCLEOTIDE SEQUENCE</scope>
    <source>
        <strain evidence="1">JCM 4637</strain>
    </source>
</reference>